<dbReference type="Proteomes" id="UP001159363">
    <property type="component" value="Chromosome 3"/>
</dbReference>
<protein>
    <submittedName>
        <fullName evidence="2">Uncharacterized protein</fullName>
    </submittedName>
</protein>
<sequence length="300" mass="33332">MMLRYWTISAAPSSRKFLVRMLTKLQNPIMGRGRGGGAGLLKDDEWFEEPNLKKRAWLQLFPTYGQAHLCSGAQWPWYLKISCGEEVEPATDLFQPTGMIKYIHLESRPEEGHTGLFKDMNSDSGVARVVRIGGGGECGEGIQQPTKQHAREYSSKRRGRCEGEGDPTRMKGEGTSKLSSWLAERRTSDISIKSWCEFGAEKEDAKSRGGPGATVARRSACSPPTKAIRVQSPAWSIPDFRIWESCRTMPLVGGSPRVCPVSPAISFRRCSILTSITHIGSQDLDVKSRPNLFTHSLLFL</sequence>
<keyword evidence="3" id="KW-1185">Reference proteome</keyword>
<feature type="region of interest" description="Disordered" evidence="1">
    <location>
        <begin position="137"/>
        <end position="180"/>
    </location>
</feature>
<evidence type="ECO:0000256" key="1">
    <source>
        <dbReference type="SAM" id="MobiDB-lite"/>
    </source>
</evidence>
<dbReference type="EMBL" id="JARBHB010000003">
    <property type="protein sequence ID" value="KAJ8888445.1"/>
    <property type="molecule type" value="Genomic_DNA"/>
</dbReference>
<gene>
    <name evidence="2" type="ORF">PR048_007935</name>
</gene>
<evidence type="ECO:0000313" key="2">
    <source>
        <dbReference type="EMBL" id="KAJ8888445.1"/>
    </source>
</evidence>
<organism evidence="2 3">
    <name type="scientific">Dryococelus australis</name>
    <dbReference type="NCBI Taxonomy" id="614101"/>
    <lineage>
        <taxon>Eukaryota</taxon>
        <taxon>Metazoa</taxon>
        <taxon>Ecdysozoa</taxon>
        <taxon>Arthropoda</taxon>
        <taxon>Hexapoda</taxon>
        <taxon>Insecta</taxon>
        <taxon>Pterygota</taxon>
        <taxon>Neoptera</taxon>
        <taxon>Polyneoptera</taxon>
        <taxon>Phasmatodea</taxon>
        <taxon>Verophasmatodea</taxon>
        <taxon>Anareolatae</taxon>
        <taxon>Phasmatidae</taxon>
        <taxon>Eurycanthinae</taxon>
        <taxon>Dryococelus</taxon>
    </lineage>
</organism>
<proteinExistence type="predicted"/>
<name>A0ABQ9HWK5_9NEOP</name>
<feature type="compositionally biased region" description="Basic and acidic residues" evidence="1">
    <location>
        <begin position="149"/>
        <end position="174"/>
    </location>
</feature>
<comment type="caution">
    <text evidence="2">The sequence shown here is derived from an EMBL/GenBank/DDBJ whole genome shotgun (WGS) entry which is preliminary data.</text>
</comment>
<accession>A0ABQ9HWK5</accession>
<evidence type="ECO:0000313" key="3">
    <source>
        <dbReference type="Proteomes" id="UP001159363"/>
    </source>
</evidence>
<reference evidence="2 3" key="1">
    <citation type="submission" date="2023-02" db="EMBL/GenBank/DDBJ databases">
        <title>LHISI_Scaffold_Assembly.</title>
        <authorList>
            <person name="Stuart O.P."/>
            <person name="Cleave R."/>
            <person name="Magrath M.J.L."/>
            <person name="Mikheyev A.S."/>
        </authorList>
    </citation>
    <scope>NUCLEOTIDE SEQUENCE [LARGE SCALE GENOMIC DNA]</scope>
    <source>
        <strain evidence="2">Daus_M_001</strain>
        <tissue evidence="2">Leg muscle</tissue>
    </source>
</reference>